<proteinExistence type="predicted"/>
<feature type="domain" description="THUMP" evidence="4">
    <location>
        <begin position="45"/>
        <end position="149"/>
    </location>
</feature>
<evidence type="ECO:0000256" key="1">
    <source>
        <dbReference type="ARBA" id="ARBA00022603"/>
    </source>
</evidence>
<dbReference type="AlphaFoldDB" id="A0A316G268"/>
<dbReference type="SUPFAM" id="SSF53335">
    <property type="entry name" value="S-adenosyl-L-methionine-dependent methyltransferases"/>
    <property type="match status" value="1"/>
</dbReference>
<dbReference type="GO" id="GO:0003723">
    <property type="term" value="F:RNA binding"/>
    <property type="evidence" value="ECO:0007669"/>
    <property type="project" value="UniProtKB-UniRule"/>
</dbReference>
<dbReference type="PANTHER" id="PTHR47313:SF1">
    <property type="entry name" value="RIBOSOMAL RNA LARGE SUBUNIT METHYLTRANSFERASE K_L"/>
    <property type="match status" value="1"/>
</dbReference>
<evidence type="ECO:0000313" key="6">
    <source>
        <dbReference type="Proteomes" id="UP000245390"/>
    </source>
</evidence>
<dbReference type="PROSITE" id="PS51165">
    <property type="entry name" value="THUMP"/>
    <property type="match status" value="1"/>
</dbReference>
<keyword evidence="3" id="KW-0694">RNA-binding</keyword>
<dbReference type="InterPro" id="IPR002052">
    <property type="entry name" value="DNA_methylase_N6_adenine_CS"/>
</dbReference>
<dbReference type="PROSITE" id="PS00092">
    <property type="entry name" value="N6_MTASE"/>
    <property type="match status" value="1"/>
</dbReference>
<dbReference type="InterPro" id="IPR053943">
    <property type="entry name" value="RlmKL-like_Mtase_CS"/>
</dbReference>
<dbReference type="Pfam" id="PF01170">
    <property type="entry name" value="UPF0020"/>
    <property type="match status" value="1"/>
</dbReference>
<dbReference type="GO" id="GO:0070043">
    <property type="term" value="F:rRNA (guanine-N7-)-methyltransferase activity"/>
    <property type="evidence" value="ECO:0007669"/>
    <property type="project" value="TreeGrafter"/>
</dbReference>
<dbReference type="Pfam" id="PF22020">
    <property type="entry name" value="RlmL_1st"/>
    <property type="match status" value="1"/>
</dbReference>
<dbReference type="Gene3D" id="3.40.50.150">
    <property type="entry name" value="Vaccinia Virus protein VP39"/>
    <property type="match status" value="1"/>
</dbReference>
<protein>
    <submittedName>
        <fullName evidence="5">Putative N6-adenine-specific DNA methylase</fullName>
    </submittedName>
</protein>
<dbReference type="PROSITE" id="PS01261">
    <property type="entry name" value="UPF0020"/>
    <property type="match status" value="1"/>
</dbReference>
<evidence type="ECO:0000259" key="4">
    <source>
        <dbReference type="PROSITE" id="PS51165"/>
    </source>
</evidence>
<comment type="caution">
    <text evidence="5">The sequence shown here is derived from an EMBL/GenBank/DDBJ whole genome shotgun (WGS) entry which is preliminary data.</text>
</comment>
<dbReference type="CDD" id="cd11715">
    <property type="entry name" value="THUMP_AdoMetMT"/>
    <property type="match status" value="1"/>
</dbReference>
<dbReference type="KEGG" id="salo:EF888_01320"/>
<reference evidence="5 6" key="1">
    <citation type="submission" date="2018-05" db="EMBL/GenBank/DDBJ databases">
        <title>Genomic Encyclopedia of Type Strains, Phase IV (KMG-IV): sequencing the most valuable type-strain genomes for metagenomic binning, comparative biology and taxonomic classification.</title>
        <authorList>
            <person name="Goeker M."/>
        </authorList>
    </citation>
    <scope>NUCLEOTIDE SEQUENCE [LARGE SCALE GENOMIC DNA]</scope>
    <source>
        <strain evidence="5 6">DSM 103371</strain>
    </source>
</reference>
<dbReference type="EMBL" id="QGGV01000010">
    <property type="protein sequence ID" value="PWK54723.1"/>
    <property type="molecule type" value="Genomic_DNA"/>
</dbReference>
<dbReference type="InterPro" id="IPR000241">
    <property type="entry name" value="RlmKL-like_Mtase"/>
</dbReference>
<dbReference type="Pfam" id="PF02926">
    <property type="entry name" value="THUMP"/>
    <property type="match status" value="1"/>
</dbReference>
<gene>
    <name evidence="5" type="ORF">C8D95_11015</name>
</gene>
<dbReference type="InterPro" id="IPR029063">
    <property type="entry name" value="SAM-dependent_MTases_sf"/>
</dbReference>
<dbReference type="RefSeq" id="WP_109760520.1">
    <property type="nucleotide sequence ID" value="NZ_CP034588.1"/>
</dbReference>
<dbReference type="InterPro" id="IPR054170">
    <property type="entry name" value="RlmL_1st"/>
</dbReference>
<dbReference type="OrthoDB" id="9809404at2"/>
<dbReference type="InterPro" id="IPR004114">
    <property type="entry name" value="THUMP_dom"/>
</dbReference>
<sequence length="369" mass="39997">MSEPELFLVTHPGLEDFLADEAREKGFGVTGTIPGGVTLSGGWSEAWRANLRLRGATRVLVRLTSFRAMHLAQLDKRARKVPWGDWLRPDLPFRVEATCRKSRIYHAGAAAQRIERAVSETLGAPLSKDAAIVLKLRIEDDLATLSVDTSGASLHKRGLKQAVAKAPMRETMASLLLRAAGFDGRETVLDPMCGSGTFPIEAAEIASDLAPGRARAFAFETLATFDATGWEAMRHAHDRVTPPGPPRFFGSDRDQGAVRMAGENATRARVSEIIRFQRMDVSDVAPPEGRPGLVIANPPYGGRIGAKGPLHALHASFGKAMKERFRGWRIALVTSEPGLVKSTGLPFAEPGPFIDHGGIRVRLYQTGPL</sequence>
<evidence type="ECO:0000256" key="2">
    <source>
        <dbReference type="ARBA" id="ARBA00022679"/>
    </source>
</evidence>
<dbReference type="Proteomes" id="UP000245390">
    <property type="component" value="Unassembled WGS sequence"/>
</dbReference>
<organism evidence="5 6">
    <name type="scientific">Silicimonas algicola</name>
    <dbReference type="NCBI Taxonomy" id="1826607"/>
    <lineage>
        <taxon>Bacteria</taxon>
        <taxon>Pseudomonadati</taxon>
        <taxon>Pseudomonadota</taxon>
        <taxon>Alphaproteobacteria</taxon>
        <taxon>Rhodobacterales</taxon>
        <taxon>Paracoccaceae</taxon>
    </lineage>
</organism>
<keyword evidence="1 5" id="KW-0489">Methyltransferase</keyword>
<name>A0A316G268_9RHOB</name>
<evidence type="ECO:0000313" key="5">
    <source>
        <dbReference type="EMBL" id="PWK54723.1"/>
    </source>
</evidence>
<keyword evidence="6" id="KW-1185">Reference proteome</keyword>
<accession>A0A316G268</accession>
<dbReference type="GO" id="GO:0008990">
    <property type="term" value="F:rRNA (guanine-N2-)-methyltransferase activity"/>
    <property type="evidence" value="ECO:0007669"/>
    <property type="project" value="TreeGrafter"/>
</dbReference>
<dbReference type="PANTHER" id="PTHR47313">
    <property type="entry name" value="RIBOSOMAL RNA LARGE SUBUNIT METHYLTRANSFERASE K/L"/>
    <property type="match status" value="1"/>
</dbReference>
<evidence type="ECO:0000256" key="3">
    <source>
        <dbReference type="PROSITE-ProRule" id="PRU00529"/>
    </source>
</evidence>
<dbReference type="Gene3D" id="3.30.2130.30">
    <property type="match status" value="1"/>
</dbReference>
<keyword evidence="2" id="KW-0808">Transferase</keyword>